<proteinExistence type="predicted"/>
<reference evidence="1" key="1">
    <citation type="submission" date="2020-05" db="EMBL/GenBank/DDBJ databases">
        <authorList>
            <person name="Chiriac C."/>
            <person name="Salcher M."/>
            <person name="Ghai R."/>
            <person name="Kavagutti S V."/>
        </authorList>
    </citation>
    <scope>NUCLEOTIDE SEQUENCE</scope>
</reference>
<evidence type="ECO:0000313" key="1">
    <source>
        <dbReference type="EMBL" id="CAB4906089.1"/>
    </source>
</evidence>
<sequence length="71" mass="7731">MGKALWCVYATDCSTVQVVPMEDLVEHAGDDCVCGPTTEPVPREDGSIGWVVTHHSLDGRELHEPDRPSPT</sequence>
<dbReference type="AlphaFoldDB" id="A0A6J7GRP6"/>
<protein>
    <submittedName>
        <fullName evidence="1">Unannotated protein</fullName>
    </submittedName>
</protein>
<organism evidence="1">
    <name type="scientific">freshwater metagenome</name>
    <dbReference type="NCBI Taxonomy" id="449393"/>
    <lineage>
        <taxon>unclassified sequences</taxon>
        <taxon>metagenomes</taxon>
        <taxon>ecological metagenomes</taxon>
    </lineage>
</organism>
<accession>A0A6J7GRP6</accession>
<dbReference type="EMBL" id="CAFBMK010000036">
    <property type="protein sequence ID" value="CAB4906089.1"/>
    <property type="molecule type" value="Genomic_DNA"/>
</dbReference>
<gene>
    <name evidence="1" type="ORF">UFOPK3564_00892</name>
</gene>
<name>A0A6J7GRP6_9ZZZZ</name>